<gene>
    <name evidence="2" type="ORF">DQ384_39480</name>
</gene>
<feature type="compositionally biased region" description="Low complexity" evidence="1">
    <location>
        <begin position="210"/>
        <end position="271"/>
    </location>
</feature>
<dbReference type="RefSeq" id="WP_114034011.1">
    <property type="nucleotide sequence ID" value="NZ_QOIL01000039.1"/>
</dbReference>
<dbReference type="Proteomes" id="UP000253094">
    <property type="component" value="Unassembled WGS sequence"/>
</dbReference>
<comment type="caution">
    <text evidence="2">The sequence shown here is derived from an EMBL/GenBank/DDBJ whole genome shotgun (WGS) entry which is preliminary data.</text>
</comment>
<keyword evidence="3" id="KW-1185">Reference proteome</keyword>
<evidence type="ECO:0000256" key="1">
    <source>
        <dbReference type="SAM" id="MobiDB-lite"/>
    </source>
</evidence>
<evidence type="ECO:0000313" key="3">
    <source>
        <dbReference type="Proteomes" id="UP000253094"/>
    </source>
</evidence>
<evidence type="ECO:0000313" key="2">
    <source>
        <dbReference type="EMBL" id="RCG17925.1"/>
    </source>
</evidence>
<feature type="region of interest" description="Disordered" evidence="1">
    <location>
        <begin position="126"/>
        <end position="145"/>
    </location>
</feature>
<protein>
    <submittedName>
        <fullName evidence="2">Uncharacterized protein</fullName>
    </submittedName>
</protein>
<name>A0A367EJW9_9ACTN</name>
<accession>A0A367EJW9</accession>
<feature type="compositionally biased region" description="Polar residues" evidence="1">
    <location>
        <begin position="272"/>
        <end position="281"/>
    </location>
</feature>
<proteinExistence type="predicted"/>
<dbReference type="EMBL" id="QOIL01000039">
    <property type="protein sequence ID" value="RCG17925.1"/>
    <property type="molecule type" value="Genomic_DNA"/>
</dbReference>
<feature type="region of interest" description="Disordered" evidence="1">
    <location>
        <begin position="153"/>
        <end position="289"/>
    </location>
</feature>
<feature type="compositionally biased region" description="Low complexity" evidence="1">
    <location>
        <begin position="161"/>
        <end position="176"/>
    </location>
</feature>
<dbReference type="AlphaFoldDB" id="A0A367EJW9"/>
<dbReference type="OrthoDB" id="4860012at2"/>
<sequence>MPRLRRREWIIALIAVLFTLTIGIPTGMALADPAQPQGVNNQCDDILGSGTPEFMYCSWMAETPTDALRVLNYWNFNDGQRLKEAVPFPGPVLFCKDKNNKGPGMQGCADKDQVLCKYDHSAGKYTCKDTEGKPTNPPAKACLGGEFDCTRGNGSTTSGEADGTPTPAATGGAQTGSDPSAGPLDASQAPDASAQPDGSGQLATPDAGRPDQQTQPQVDQQDQQAPQEQQVDQQRTQQQTEPQAQQTEQPEQTQPTTPADPEPTASTAPAPKQQTTPNRQVLTPPDDATGQAAAAAVKLGMRVWIEGELAPAWTAGKDQFDAAVASMAAQASRPGVVGVKFAQDLGYWGFKNANDVRKFVKDASTALRAAMPAGKQLAVDVVVPEMGCGASEPCQAALRTKYPLITRANVEKYVLTGDVDHVNLSSGLFASEYSKWKVTPDKALRNQWITVRARGWDTRVHIGAREVGLAHSGASALSSAQAEAAAKLRVDLPLQAGVQSVMLWGHRQSWNGAIWRILDQGLMTNTTWTALQARKALGRLAITFDASDPEKGVTQDLTKLAEVFNEVYIHAQ</sequence>
<organism evidence="2 3">
    <name type="scientific">Sphaerisporangium album</name>
    <dbReference type="NCBI Taxonomy" id="509200"/>
    <lineage>
        <taxon>Bacteria</taxon>
        <taxon>Bacillati</taxon>
        <taxon>Actinomycetota</taxon>
        <taxon>Actinomycetes</taxon>
        <taxon>Streptosporangiales</taxon>
        <taxon>Streptosporangiaceae</taxon>
        <taxon>Sphaerisporangium</taxon>
    </lineage>
</organism>
<reference evidence="2 3" key="1">
    <citation type="submission" date="2018-06" db="EMBL/GenBank/DDBJ databases">
        <title>Sphaerisporangium craniellae sp. nov., isolated from a marine sponge in the South China Sea.</title>
        <authorList>
            <person name="Li L."/>
        </authorList>
    </citation>
    <scope>NUCLEOTIDE SEQUENCE [LARGE SCALE GENOMIC DNA]</scope>
    <source>
        <strain evidence="2 3">CCTCC AA 208026</strain>
    </source>
</reference>